<evidence type="ECO:0000259" key="3">
    <source>
        <dbReference type="SMART" id="SM00822"/>
    </source>
</evidence>
<dbReference type="PRINTS" id="PR00081">
    <property type="entry name" value="GDHRDH"/>
</dbReference>
<dbReference type="PRINTS" id="PR00080">
    <property type="entry name" value="SDRFAMILY"/>
</dbReference>
<dbReference type="InterPro" id="IPR036291">
    <property type="entry name" value="NAD(P)-bd_dom_sf"/>
</dbReference>
<evidence type="ECO:0000256" key="1">
    <source>
        <dbReference type="ARBA" id="ARBA00006484"/>
    </source>
</evidence>
<keyword evidence="2" id="KW-0560">Oxidoreductase</keyword>
<reference evidence="4 5" key="1">
    <citation type="journal article" date="2012" name="J. Bacteriol.">
        <title>Draft genome sequence of Streptomyces globisporus C-1027, which produces an antitumor antibiotic consisting of a nine-membered enediyne with a chromoprotein.</title>
        <authorList>
            <person name="Wang L."/>
            <person name="Wang S."/>
            <person name="He Q."/>
            <person name="Yu T."/>
            <person name="Li Q."/>
            <person name="Hong B."/>
        </authorList>
    </citation>
    <scope>NUCLEOTIDE SEQUENCE [LARGE SCALE GENOMIC DNA]</scope>
    <source>
        <strain evidence="4 5">C-1027</strain>
    </source>
</reference>
<dbReference type="Gene3D" id="3.40.50.720">
    <property type="entry name" value="NAD(P)-binding Rossmann-like Domain"/>
    <property type="match status" value="1"/>
</dbReference>
<accession>A0A0U3LZF4</accession>
<dbReference type="FunFam" id="3.40.50.720:FF:000084">
    <property type="entry name" value="Short-chain dehydrogenase reductase"/>
    <property type="match status" value="1"/>
</dbReference>
<dbReference type="EMBL" id="CP013738">
    <property type="protein sequence ID" value="ALU97545.1"/>
    <property type="molecule type" value="Genomic_DNA"/>
</dbReference>
<dbReference type="GeneID" id="27787041"/>
<gene>
    <name evidence="4" type="ORF">WQO_31905</name>
</gene>
<dbReference type="STRING" id="1172567.WQO_31905"/>
<protein>
    <submittedName>
        <fullName evidence="4">3-ketoacyl-ACP reductase</fullName>
    </submittedName>
</protein>
<proteinExistence type="inferred from homology"/>
<evidence type="ECO:0000313" key="5">
    <source>
        <dbReference type="Proteomes" id="UP000064183"/>
    </source>
</evidence>
<name>A0A0U3LZF4_STRGL</name>
<comment type="similarity">
    <text evidence="1">Belongs to the short-chain dehydrogenases/reductases (SDR) family.</text>
</comment>
<dbReference type="RefSeq" id="WP_010059001.1">
    <property type="nucleotide sequence ID" value="NZ_CP013738.1"/>
</dbReference>
<evidence type="ECO:0000313" key="4">
    <source>
        <dbReference type="EMBL" id="ALU97545.1"/>
    </source>
</evidence>
<dbReference type="GO" id="GO:0016614">
    <property type="term" value="F:oxidoreductase activity, acting on CH-OH group of donors"/>
    <property type="evidence" value="ECO:0007669"/>
    <property type="project" value="UniProtKB-ARBA"/>
</dbReference>
<dbReference type="InterPro" id="IPR057326">
    <property type="entry name" value="KR_dom"/>
</dbReference>
<dbReference type="InterPro" id="IPR020904">
    <property type="entry name" value="Sc_DH/Rdtase_CS"/>
</dbReference>
<dbReference type="Proteomes" id="UP000064183">
    <property type="component" value="Chromosome"/>
</dbReference>
<dbReference type="Pfam" id="PF13561">
    <property type="entry name" value="adh_short_C2"/>
    <property type="match status" value="1"/>
</dbReference>
<dbReference type="SUPFAM" id="SSF51735">
    <property type="entry name" value="NAD(P)-binding Rossmann-fold domains"/>
    <property type="match status" value="1"/>
</dbReference>
<organism evidence="4 5">
    <name type="scientific">Streptomyces globisporus C-1027</name>
    <dbReference type="NCBI Taxonomy" id="1172567"/>
    <lineage>
        <taxon>Bacteria</taxon>
        <taxon>Bacillati</taxon>
        <taxon>Actinomycetota</taxon>
        <taxon>Actinomycetes</taxon>
        <taxon>Kitasatosporales</taxon>
        <taxon>Streptomycetaceae</taxon>
        <taxon>Streptomyces</taxon>
    </lineage>
</organism>
<dbReference type="KEGG" id="sgb:WQO_31905"/>
<dbReference type="InterPro" id="IPR002347">
    <property type="entry name" value="SDR_fam"/>
</dbReference>
<dbReference type="PANTHER" id="PTHR48107">
    <property type="entry name" value="NADPH-DEPENDENT ALDEHYDE REDUCTASE-LIKE PROTEIN, CHLOROPLASTIC-RELATED"/>
    <property type="match status" value="1"/>
</dbReference>
<dbReference type="PROSITE" id="PS00061">
    <property type="entry name" value="ADH_SHORT"/>
    <property type="match status" value="1"/>
</dbReference>
<dbReference type="AlphaFoldDB" id="A0A0U3LZF4"/>
<evidence type="ECO:0000256" key="2">
    <source>
        <dbReference type="ARBA" id="ARBA00023002"/>
    </source>
</evidence>
<dbReference type="SMART" id="SM00822">
    <property type="entry name" value="PKS_KR"/>
    <property type="match status" value="1"/>
</dbReference>
<dbReference type="PANTHER" id="PTHR48107:SF7">
    <property type="entry name" value="RE15974P"/>
    <property type="match status" value="1"/>
</dbReference>
<feature type="domain" description="Ketoreductase" evidence="3">
    <location>
        <begin position="15"/>
        <end position="193"/>
    </location>
</feature>
<sequence>MTDQSATASTSAPRRVAVVTGGSRGIGRESAERLAADGFAVVVNYAGNQTEAEAAVAAIAAAGGEAIARQADVADEVAVAALFDAAEDAFGGIDVVVHAAGVMALAPLAELELDTLDRMLRTNIRGTFVVDQQAARRLRAGGAIINFSSSVLSLALPGYTAYAATKGAVEAMTLILARELRGRDITVNAVAPGPTATALFLDGKDEETVARMAAQPPLERLGTPQDIAEVVSFLAGPARWVNGQVLRANGGIV</sequence>